<evidence type="ECO:0000313" key="3">
    <source>
        <dbReference type="EMBL" id="NYE73881.1"/>
    </source>
</evidence>
<reference evidence="3 4" key="1">
    <citation type="submission" date="2020-07" db="EMBL/GenBank/DDBJ databases">
        <title>Sequencing the genomes of 1000 actinobacteria strains.</title>
        <authorList>
            <person name="Klenk H.-P."/>
        </authorList>
    </citation>
    <scope>NUCLEOTIDE SEQUENCE [LARGE SCALE GENOMIC DNA]</scope>
    <source>
        <strain evidence="3 4">DSM 22083</strain>
    </source>
</reference>
<dbReference type="RefSeq" id="WP_179755712.1">
    <property type="nucleotide sequence ID" value="NZ_JACCBU010000001.1"/>
</dbReference>
<name>A0A7Y9IC47_9ACTN</name>
<dbReference type="AlphaFoldDB" id="A0A7Y9IC47"/>
<dbReference type="Gene3D" id="3.40.50.150">
    <property type="entry name" value="Vaccinia Virus protein VP39"/>
    <property type="match status" value="1"/>
</dbReference>
<dbReference type="EMBL" id="JACCBU010000001">
    <property type="protein sequence ID" value="NYE73881.1"/>
    <property type="molecule type" value="Genomic_DNA"/>
</dbReference>
<dbReference type="InterPro" id="IPR050508">
    <property type="entry name" value="Methyltransf_Superfamily"/>
</dbReference>
<dbReference type="PANTHER" id="PTHR42912:SF95">
    <property type="entry name" value="METHYLTRANSFERASE TYPE 11 DOMAIN-CONTAINING PROTEIN"/>
    <property type="match status" value="1"/>
</dbReference>
<dbReference type="Pfam" id="PF08241">
    <property type="entry name" value="Methyltransf_11"/>
    <property type="match status" value="1"/>
</dbReference>
<feature type="compositionally biased region" description="Polar residues" evidence="1">
    <location>
        <begin position="1"/>
        <end position="13"/>
    </location>
</feature>
<dbReference type="InterPro" id="IPR013216">
    <property type="entry name" value="Methyltransf_11"/>
</dbReference>
<organism evidence="3 4">
    <name type="scientific">Microlunatus parietis</name>
    <dbReference type="NCBI Taxonomy" id="682979"/>
    <lineage>
        <taxon>Bacteria</taxon>
        <taxon>Bacillati</taxon>
        <taxon>Actinomycetota</taxon>
        <taxon>Actinomycetes</taxon>
        <taxon>Propionibacteriales</taxon>
        <taxon>Propionibacteriaceae</taxon>
        <taxon>Microlunatus</taxon>
    </lineage>
</organism>
<dbReference type="GO" id="GO:0032259">
    <property type="term" value="P:methylation"/>
    <property type="evidence" value="ECO:0007669"/>
    <property type="project" value="UniProtKB-KW"/>
</dbReference>
<evidence type="ECO:0000256" key="1">
    <source>
        <dbReference type="SAM" id="MobiDB-lite"/>
    </source>
</evidence>
<gene>
    <name evidence="3" type="ORF">BKA15_005210</name>
</gene>
<dbReference type="InterPro" id="IPR029063">
    <property type="entry name" value="SAM-dependent_MTases_sf"/>
</dbReference>
<dbReference type="PANTHER" id="PTHR42912">
    <property type="entry name" value="METHYLTRANSFERASE"/>
    <property type="match status" value="1"/>
</dbReference>
<proteinExistence type="predicted"/>
<dbReference type="SUPFAM" id="SSF53335">
    <property type="entry name" value="S-adenosyl-L-methionine-dependent methyltransferases"/>
    <property type="match status" value="1"/>
</dbReference>
<dbReference type="Proteomes" id="UP000569914">
    <property type="component" value="Unassembled WGS sequence"/>
</dbReference>
<comment type="caution">
    <text evidence="3">The sequence shown here is derived from an EMBL/GenBank/DDBJ whole genome shotgun (WGS) entry which is preliminary data.</text>
</comment>
<keyword evidence="4" id="KW-1185">Reference proteome</keyword>
<sequence>MDSTRSAPSSMPQPTAFHSDHRPADPAAELVHLVRILDLQERLSGVQRLRDWALSAVAPRPGERAVDVGCGTGSEVARLAALVGPSGTAIGVEPHPGLRATAADRLAGIASARLVDGAAEALPFPDGSVDVLRCERVFQHLADPEAAVREIARVLAAGGRTVLIDSDWETFVLTPGEAEVVARVMGAARRRMRQPTIGRRLRGLLVGAGLSVAEDVGASAVVFGTGSEGGIEFLELQIAAARDEGVITSAEAEDLRSGVGAAVEAGTAFCAVTMFAVVARR</sequence>
<keyword evidence="3" id="KW-0489">Methyltransferase</keyword>
<dbReference type="CDD" id="cd02440">
    <property type="entry name" value="AdoMet_MTases"/>
    <property type="match status" value="1"/>
</dbReference>
<dbReference type="GO" id="GO:0008757">
    <property type="term" value="F:S-adenosylmethionine-dependent methyltransferase activity"/>
    <property type="evidence" value="ECO:0007669"/>
    <property type="project" value="InterPro"/>
</dbReference>
<evidence type="ECO:0000259" key="2">
    <source>
        <dbReference type="Pfam" id="PF08241"/>
    </source>
</evidence>
<evidence type="ECO:0000313" key="4">
    <source>
        <dbReference type="Proteomes" id="UP000569914"/>
    </source>
</evidence>
<accession>A0A7Y9IC47</accession>
<keyword evidence="3" id="KW-0808">Transferase</keyword>
<protein>
    <submittedName>
        <fullName evidence="3">SAM-dependent methyltransferase</fullName>
    </submittedName>
</protein>
<feature type="domain" description="Methyltransferase type 11" evidence="2">
    <location>
        <begin position="66"/>
        <end position="162"/>
    </location>
</feature>
<feature type="region of interest" description="Disordered" evidence="1">
    <location>
        <begin position="1"/>
        <end position="22"/>
    </location>
</feature>